<feature type="region of interest" description="Disordered" evidence="1">
    <location>
        <begin position="545"/>
        <end position="632"/>
    </location>
</feature>
<dbReference type="Proteomes" id="UP000008673">
    <property type="component" value="Unassembled WGS sequence"/>
</dbReference>
<dbReference type="eggNOG" id="ENOG502QPV9">
    <property type="taxonomic scope" value="Eukaryota"/>
</dbReference>
<comment type="caution">
    <text evidence="3">The sequence shown here is derived from an EMBL/GenBank/DDBJ whole genome shotgun (WGS) entry which is preliminary data.</text>
</comment>
<dbReference type="OrthoDB" id="5563754at2759"/>
<feature type="compositionally biased region" description="Polar residues" evidence="1">
    <location>
        <begin position="424"/>
        <end position="435"/>
    </location>
</feature>
<sequence length="887" mass="98894">MNKLRTFSRKEAMSPPKEKSSLPKRVETAESRGELSPALSPIATLLSAQAHRRYHEGVFMILKDLDSEGQPAERKWEEVYGVLTGNQLAVYRVEEMEQVPSVDSASKPSYINFTDATFKAIDQLPSSGGNLNNVIIVSTTLKNRYLIQISSTEQFRRWHAAFRLAAAEYRLLQEAYTGALLSARGSLLSDIKVILAETKFDHEEWTSVRFGAGMPWKRCFTVIEPPAKKSKKRFVPGRVVFYESEKKGKKLAMATITDANSIYAVYPQNYAVIDHSTMIKLDGSIVFSKSEGTKDCSIFLMPDQHSSVPGYDTLIRFLIPLLDAFHLYGRPKGLNADKLDPKSLLFALPVLPKVHYLEVDDLMQLTASATTSSWTSYQWQQGVKDILRPKVAKGYDGCGSVEGTAGAVGMLEFSRDLAAGKVRSFSNPQSPTMTPKPQFGFDKEKHLSGLARETPKAEEKTPSQNVVDVKDNEDSGSLYSELRFRQREEQILTPELQPAREPQKKQSSPGGLAKIYSKYAQLPDYDQLNDSLANLDVNEDAIEDLYPKEESDGDEDEDDDYDIQIINPRTRTPAIVKSSPSPGPDTTPTMRPHAPYGQPNPRFGSTSSLASSTDSGERSEKRVLSQERVVSPFTAFNKSYQEAIQPSFAYQPPPEPQDSKVLEMPRQRAFRQDTDSGNSHAPAVELQNPPQRPSQPYYDPQRSGSSGSIEYRPAQQKPHFQRAPPNNIVSQQVAYGGYQNPQLQPVPGQKLQSPYNPQGPSMYDYHSAPRPAPPQAAGYANGHANGYAAPQAPAANMSSPRRRPPPPLNHSQQYYPQSPNMNPQGFYPQQYARPYPEPSNQPSKQPPSQPQQSFVPQQPRRDKNNPYALAKSAHETTVSYHKNPYSS</sequence>
<dbReference type="InterPro" id="IPR058155">
    <property type="entry name" value="Skg3/CAF120-like_PH"/>
</dbReference>
<feature type="compositionally biased region" description="Polar residues" evidence="1">
    <location>
        <begin position="727"/>
        <end position="743"/>
    </location>
</feature>
<feature type="compositionally biased region" description="Basic and acidic residues" evidence="1">
    <location>
        <begin position="451"/>
        <end position="461"/>
    </location>
</feature>
<dbReference type="EMBL" id="AEOI02000008">
    <property type="protein sequence ID" value="ESW98790.1"/>
    <property type="molecule type" value="Genomic_DNA"/>
</dbReference>
<evidence type="ECO:0000313" key="3">
    <source>
        <dbReference type="EMBL" id="ESW98790.1"/>
    </source>
</evidence>
<feature type="compositionally biased region" description="Low complexity" evidence="1">
    <location>
        <begin position="578"/>
        <end position="589"/>
    </location>
</feature>
<feature type="compositionally biased region" description="Polar residues" evidence="1">
    <location>
        <begin position="875"/>
        <end position="887"/>
    </location>
</feature>
<feature type="compositionally biased region" description="Pro residues" evidence="1">
    <location>
        <begin position="835"/>
        <end position="849"/>
    </location>
</feature>
<feature type="region of interest" description="Disordered" evidence="1">
    <location>
        <begin position="451"/>
        <end position="474"/>
    </location>
</feature>
<dbReference type="STRING" id="871575.W1QDY9"/>
<dbReference type="Pfam" id="PF25381">
    <property type="entry name" value="PH_26"/>
    <property type="match status" value="1"/>
</dbReference>
<organism evidence="3 4">
    <name type="scientific">Ogataea parapolymorpha (strain ATCC 26012 / BCRC 20466 / JCM 22074 / NRRL Y-7560 / DL-1)</name>
    <name type="common">Yeast</name>
    <name type="synonym">Hansenula polymorpha</name>
    <dbReference type="NCBI Taxonomy" id="871575"/>
    <lineage>
        <taxon>Eukaryota</taxon>
        <taxon>Fungi</taxon>
        <taxon>Dikarya</taxon>
        <taxon>Ascomycota</taxon>
        <taxon>Saccharomycotina</taxon>
        <taxon>Pichiomycetes</taxon>
        <taxon>Pichiales</taxon>
        <taxon>Pichiaceae</taxon>
        <taxon>Ogataea</taxon>
    </lineage>
</organism>
<reference evidence="3 4" key="1">
    <citation type="journal article" date="2013" name="BMC Genomics">
        <title>Genome sequence and analysis of methylotrophic yeast Hansenula polymorpha DL1.</title>
        <authorList>
            <person name="Ravin N.V."/>
            <person name="Eldarov M.A."/>
            <person name="Kadnikov V.V."/>
            <person name="Beletsky A.V."/>
            <person name="Schneider J."/>
            <person name="Mardanova E.S."/>
            <person name="Smekalova E.M."/>
            <person name="Zvereva M.I."/>
            <person name="Dontsova O.A."/>
            <person name="Mardanov A.V."/>
            <person name="Skryabin K.G."/>
        </authorList>
    </citation>
    <scope>NUCLEOTIDE SEQUENCE [LARGE SCALE GENOMIC DNA]</scope>
    <source>
        <strain evidence="4">ATCC 26012 / BCRC 20466 / JCM 22074 / NRRL Y-7560 / DL-1</strain>
    </source>
</reference>
<feature type="compositionally biased region" description="Basic and acidic residues" evidence="1">
    <location>
        <begin position="8"/>
        <end position="33"/>
    </location>
</feature>
<feature type="compositionally biased region" description="Basic and acidic residues" evidence="1">
    <location>
        <begin position="615"/>
        <end position="625"/>
    </location>
</feature>
<gene>
    <name evidence="3" type="ORF">HPODL_04400</name>
</gene>
<protein>
    <submittedName>
        <fullName evidence="3">Protein SKG3</fullName>
    </submittedName>
</protein>
<dbReference type="KEGG" id="opa:HPODL_04400"/>
<evidence type="ECO:0000313" key="4">
    <source>
        <dbReference type="Proteomes" id="UP000008673"/>
    </source>
</evidence>
<feature type="compositionally biased region" description="Polar residues" evidence="1">
    <location>
        <begin position="809"/>
        <end position="823"/>
    </location>
</feature>
<feature type="compositionally biased region" description="Low complexity" evidence="1">
    <location>
        <begin position="605"/>
        <end position="614"/>
    </location>
</feature>
<feature type="region of interest" description="Disordered" evidence="1">
    <location>
        <begin position="423"/>
        <end position="442"/>
    </location>
</feature>
<keyword evidence="4" id="KW-1185">Reference proteome</keyword>
<accession>W1QDY9</accession>
<dbReference type="RefSeq" id="XP_013934673.1">
    <property type="nucleotide sequence ID" value="XM_014079198.1"/>
</dbReference>
<dbReference type="SMART" id="SM00233">
    <property type="entry name" value="PH"/>
    <property type="match status" value="1"/>
</dbReference>
<dbReference type="Gene3D" id="2.30.29.30">
    <property type="entry name" value="Pleckstrin-homology domain (PH domain)/Phosphotyrosine-binding domain (PTB)"/>
    <property type="match status" value="1"/>
</dbReference>
<dbReference type="InterPro" id="IPR001849">
    <property type="entry name" value="PH_domain"/>
</dbReference>
<evidence type="ECO:0000259" key="2">
    <source>
        <dbReference type="PROSITE" id="PS50003"/>
    </source>
</evidence>
<evidence type="ECO:0000256" key="1">
    <source>
        <dbReference type="SAM" id="MobiDB-lite"/>
    </source>
</evidence>
<dbReference type="PROSITE" id="PS50003">
    <property type="entry name" value="PH_DOMAIN"/>
    <property type="match status" value="1"/>
</dbReference>
<proteinExistence type="predicted"/>
<feature type="region of interest" description="Disordered" evidence="1">
    <location>
        <begin position="491"/>
        <end position="511"/>
    </location>
</feature>
<feature type="domain" description="PH" evidence="2">
    <location>
        <begin position="52"/>
        <end position="167"/>
    </location>
</feature>
<dbReference type="HOGENOM" id="CLU_006977_2_0_1"/>
<dbReference type="SUPFAM" id="SSF50729">
    <property type="entry name" value="PH domain-like"/>
    <property type="match status" value="1"/>
</dbReference>
<feature type="region of interest" description="Disordered" evidence="1">
    <location>
        <begin position="644"/>
        <end position="887"/>
    </location>
</feature>
<dbReference type="InterPro" id="IPR011993">
    <property type="entry name" value="PH-like_dom_sf"/>
</dbReference>
<feature type="compositionally biased region" description="Basic and acidic residues" evidence="1">
    <location>
        <begin position="657"/>
        <end position="674"/>
    </location>
</feature>
<dbReference type="AlphaFoldDB" id="W1QDY9"/>
<feature type="compositionally biased region" description="Low complexity" evidence="1">
    <location>
        <begin position="776"/>
        <end position="795"/>
    </location>
</feature>
<dbReference type="Pfam" id="PF00169">
    <property type="entry name" value="PH"/>
    <property type="match status" value="1"/>
</dbReference>
<feature type="compositionally biased region" description="Polar residues" evidence="1">
    <location>
        <begin position="750"/>
        <end position="759"/>
    </location>
</feature>
<dbReference type="GeneID" id="25773828"/>
<feature type="region of interest" description="Disordered" evidence="1">
    <location>
        <begin position="1"/>
        <end position="33"/>
    </location>
</feature>
<feature type="compositionally biased region" description="Acidic residues" evidence="1">
    <location>
        <begin position="551"/>
        <end position="562"/>
    </location>
</feature>
<name>W1QDY9_OGAPD</name>